<comment type="similarity">
    <text evidence="1">Belongs to the polysaccharide synthase family.</text>
</comment>
<dbReference type="EMBL" id="BLJN01000004">
    <property type="protein sequence ID" value="GFE82033.1"/>
    <property type="molecule type" value="Genomic_DNA"/>
</dbReference>
<dbReference type="AlphaFoldDB" id="A0A829YGJ0"/>
<dbReference type="SUPFAM" id="SSF51735">
    <property type="entry name" value="NAD(P)-binding Rossmann-fold domains"/>
    <property type="match status" value="1"/>
</dbReference>
<evidence type="ECO:0000313" key="4">
    <source>
        <dbReference type="EMBL" id="GFE82033.1"/>
    </source>
</evidence>
<feature type="domain" description="Polysaccharide biosynthesis protein CapD-like" evidence="3">
    <location>
        <begin position="292"/>
        <end position="585"/>
    </location>
</feature>
<sequence length="669" mass="73871">MTESMPKWIENFVNRLAQLPRSSKRLLMLLADVIGIPLVLWSALTLRLGTIHHEPQGSNWIYVAVLFTSVLVFTRMGLYRAVIRYLGPRAILAVFTGVTTSVMLLTVIALLWPRRAIPVSVLPIYWAFALIYVGGSRFLVRSLLNFRWSNGTQRVVIYGAGGAGVQLASGLVRSGRYHPIAFIDDNASLHGSTINGLEVFSPRSLPDLVRNEGVAAVLLALPSQSRRRRQEILKSIEPLSLLVQTVPDYGDILSGNARVEDVRDVDAGDLLGRDPVPPNARLLDACIAGKVVMVTGAGGSIGSELCRQIIRLQPTQLLLFEMSELALYTIERELKALLASEGLTVDVVALLGDAHHKHRVKEILQIYGVQTIYHAAAYKHVPIVEQNVVEGIYNNIFSTWNAAEAALEARAETFVLISTDKAVNPTNVMGATKRFAEIVLQGLQQRSSHTRFCMVRFGNVLESSGSVVPLFREQIRRGGPVTVTHKDVIRYFMTIPEAAQLVLQAASMGKGGDVFVLDMGKPVRIADLAKRMVSLMGLTVRDDENPDGDVEIVYTGLRPAEKLFEELLIGTNVTGTEHSMIMRAMEHSLPWHQVQQVLDDMSLALSRFDCDKARQLLMQTVAEYKPTGDIQDLVWSRKAALAHTELKNVTALQTRRLRVSTPPHGPTGH</sequence>
<dbReference type="Gene3D" id="3.40.50.720">
    <property type="entry name" value="NAD(P)-binding Rossmann-like Domain"/>
    <property type="match status" value="2"/>
</dbReference>
<reference evidence="5" key="1">
    <citation type="submission" date="2020-01" db="EMBL/GenBank/DDBJ databases">
        <title>'Steroidobacter agaridevorans' sp. nov., agar-degrading bacteria isolated from rhizosphere soils.</title>
        <authorList>
            <person name="Ikenaga M."/>
            <person name="Kataoka M."/>
            <person name="Murouchi A."/>
            <person name="Katsuragi S."/>
            <person name="Sakai M."/>
        </authorList>
    </citation>
    <scope>NUCLEOTIDE SEQUENCE [LARGE SCALE GENOMIC DNA]</scope>
    <source>
        <strain evidence="5">YU21-B</strain>
    </source>
</reference>
<dbReference type="InterPro" id="IPR036291">
    <property type="entry name" value="NAD(P)-bd_dom_sf"/>
</dbReference>
<keyword evidence="2" id="KW-0472">Membrane</keyword>
<dbReference type="InterPro" id="IPR051203">
    <property type="entry name" value="Polysaccharide_Synthase-Rel"/>
</dbReference>
<accession>A0A829YGJ0</accession>
<proteinExistence type="inferred from homology"/>
<dbReference type="Pfam" id="PF02719">
    <property type="entry name" value="Polysacc_synt_2"/>
    <property type="match status" value="1"/>
</dbReference>
<dbReference type="Pfam" id="PF13727">
    <property type="entry name" value="CoA_binding_3"/>
    <property type="match status" value="1"/>
</dbReference>
<dbReference type="InterPro" id="IPR029063">
    <property type="entry name" value="SAM-dependent_MTases_sf"/>
</dbReference>
<dbReference type="Proteomes" id="UP000445000">
    <property type="component" value="Unassembled WGS sequence"/>
</dbReference>
<feature type="transmembrane region" description="Helical" evidence="2">
    <location>
        <begin position="26"/>
        <end position="48"/>
    </location>
</feature>
<feature type="transmembrane region" description="Helical" evidence="2">
    <location>
        <begin position="90"/>
        <end position="112"/>
    </location>
</feature>
<feature type="transmembrane region" description="Helical" evidence="2">
    <location>
        <begin position="60"/>
        <end position="78"/>
    </location>
</feature>
<dbReference type="PANTHER" id="PTHR43318:SF1">
    <property type="entry name" value="POLYSACCHARIDE BIOSYNTHESIS PROTEIN EPSC-RELATED"/>
    <property type="match status" value="1"/>
</dbReference>
<dbReference type="SUPFAM" id="SSF53335">
    <property type="entry name" value="S-adenosyl-L-methionine-dependent methyltransferases"/>
    <property type="match status" value="1"/>
</dbReference>
<feature type="transmembrane region" description="Helical" evidence="2">
    <location>
        <begin position="124"/>
        <end position="144"/>
    </location>
</feature>
<comment type="caution">
    <text evidence="4">The sequence shown here is derived from an EMBL/GenBank/DDBJ whole genome shotgun (WGS) entry which is preliminary data.</text>
</comment>
<evidence type="ECO:0000256" key="2">
    <source>
        <dbReference type="SAM" id="Phobius"/>
    </source>
</evidence>
<keyword evidence="5" id="KW-1185">Reference proteome</keyword>
<keyword evidence="2" id="KW-0812">Transmembrane</keyword>
<evidence type="ECO:0000256" key="1">
    <source>
        <dbReference type="ARBA" id="ARBA00007430"/>
    </source>
</evidence>
<dbReference type="InterPro" id="IPR003869">
    <property type="entry name" value="Polysac_CapD-like"/>
</dbReference>
<evidence type="ECO:0000259" key="3">
    <source>
        <dbReference type="Pfam" id="PF02719"/>
    </source>
</evidence>
<organism evidence="4 5">
    <name type="scientific">Steroidobacter agaridevorans</name>
    <dbReference type="NCBI Taxonomy" id="2695856"/>
    <lineage>
        <taxon>Bacteria</taxon>
        <taxon>Pseudomonadati</taxon>
        <taxon>Pseudomonadota</taxon>
        <taxon>Gammaproteobacteria</taxon>
        <taxon>Steroidobacterales</taxon>
        <taxon>Steroidobacteraceae</taxon>
        <taxon>Steroidobacter</taxon>
    </lineage>
</organism>
<keyword evidence="2" id="KW-1133">Transmembrane helix</keyword>
<name>A0A829YGJ0_9GAMM</name>
<evidence type="ECO:0000313" key="5">
    <source>
        <dbReference type="Proteomes" id="UP000445000"/>
    </source>
</evidence>
<dbReference type="CDD" id="cd05237">
    <property type="entry name" value="UDP_invert_4-6DH_SDR_e"/>
    <property type="match status" value="1"/>
</dbReference>
<dbReference type="PANTHER" id="PTHR43318">
    <property type="entry name" value="UDP-N-ACETYLGLUCOSAMINE 4,6-DEHYDRATASE"/>
    <property type="match status" value="1"/>
</dbReference>
<protein>
    <submittedName>
        <fullName evidence="4">Nucleoside-diphosphate sugar epimerase</fullName>
    </submittedName>
</protein>
<gene>
    <name evidence="4" type="primary">wbfY</name>
    <name evidence="4" type="ORF">GCM10011487_40330</name>
</gene>
<dbReference type="RefSeq" id="WP_202624040.1">
    <property type="nucleotide sequence ID" value="NZ_BLJO01000001.1"/>
</dbReference>